<dbReference type="AlphaFoldDB" id="A0A1V4A4X7"/>
<protein>
    <submittedName>
        <fullName evidence="2">Uncharacterized protein</fullName>
    </submittedName>
</protein>
<feature type="compositionally biased region" description="Basic and acidic residues" evidence="1">
    <location>
        <begin position="28"/>
        <end position="43"/>
    </location>
</feature>
<dbReference type="Proteomes" id="UP000190539">
    <property type="component" value="Unassembled WGS sequence"/>
</dbReference>
<evidence type="ECO:0000313" key="2">
    <source>
        <dbReference type="EMBL" id="OON75395.1"/>
    </source>
</evidence>
<comment type="caution">
    <text evidence="2">The sequence shown here is derived from an EMBL/GenBank/DDBJ whole genome shotgun (WGS) entry which is preliminary data.</text>
</comment>
<accession>A0A1V4A4X7</accession>
<dbReference type="EMBL" id="MVFC01000023">
    <property type="protein sequence ID" value="OON75395.1"/>
    <property type="molecule type" value="Genomic_DNA"/>
</dbReference>
<evidence type="ECO:0000313" key="3">
    <source>
        <dbReference type="Proteomes" id="UP000190539"/>
    </source>
</evidence>
<sequence>MADPEVRAFSRARLRRSDGGPRRCPARLSDRIRDGCRRLRPDSARGAARTVGAAEVPHDAGTAPGASPRLGRRREKEAVTDRTGIAPRGYELVLPPEWARIPMRSGTREAVRAIVDDAFSRLPADTPPDRVGPYRRELERRLNDAVEEARRAEALDLYLPLERMHGIAVAASIVVSEMNFPDEVAVDPSAVAHRLLEAPGRAGRTSAVEVDEVPGVRTERTAKAGQDGSELASRRVDYVVPVPDDPGRWVSVVFSTVGAGQPDDELADLFVELFDAMMSTFRWSRS</sequence>
<feature type="region of interest" description="Disordered" evidence="1">
    <location>
        <begin position="1"/>
        <end position="81"/>
    </location>
</feature>
<gene>
    <name evidence="2" type="ORF">B1H18_23240</name>
</gene>
<dbReference type="STRING" id="83656.B1H18_23240"/>
<organism evidence="2 3">
    <name type="scientific">Streptomyces tsukubensis</name>
    <dbReference type="NCBI Taxonomy" id="83656"/>
    <lineage>
        <taxon>Bacteria</taxon>
        <taxon>Bacillati</taxon>
        <taxon>Actinomycetota</taxon>
        <taxon>Actinomycetes</taxon>
        <taxon>Kitasatosporales</taxon>
        <taxon>Streptomycetaceae</taxon>
        <taxon>Streptomyces</taxon>
    </lineage>
</organism>
<evidence type="ECO:0000256" key="1">
    <source>
        <dbReference type="SAM" id="MobiDB-lite"/>
    </source>
</evidence>
<proteinExistence type="predicted"/>
<reference evidence="2 3" key="1">
    <citation type="submission" date="2017-02" db="EMBL/GenBank/DDBJ databases">
        <title>Draft Genome Sequence of Streptomyces tsukubaensis F601, a Producer of the immunosuppressant tacrolimus FK506.</title>
        <authorList>
            <person name="Zong G."/>
            <person name="Zhong C."/>
            <person name="Fu J."/>
            <person name="Qin R."/>
            <person name="Cao G."/>
        </authorList>
    </citation>
    <scope>NUCLEOTIDE SEQUENCE [LARGE SCALE GENOMIC DNA]</scope>
    <source>
        <strain evidence="2 3">F601</strain>
    </source>
</reference>
<name>A0A1V4A4X7_9ACTN</name>
<keyword evidence="3" id="KW-1185">Reference proteome</keyword>